<dbReference type="SUPFAM" id="SSF52728">
    <property type="entry name" value="PTS IIb component"/>
    <property type="match status" value="1"/>
</dbReference>
<evidence type="ECO:0000313" key="8">
    <source>
        <dbReference type="EMBL" id="SFV41642.1"/>
    </source>
</evidence>
<dbReference type="Proteomes" id="UP000190935">
    <property type="component" value="Chromosome I"/>
</dbReference>
<dbReference type="PROSITE" id="PS51101">
    <property type="entry name" value="PTS_EIIB_TYPE_4"/>
    <property type="match status" value="1"/>
</dbReference>
<dbReference type="GO" id="GO:0009401">
    <property type="term" value="P:phosphoenolpyruvate-dependent sugar phosphotransferase system"/>
    <property type="evidence" value="ECO:0007669"/>
    <property type="project" value="UniProtKB-KW"/>
</dbReference>
<proteinExistence type="predicted"/>
<protein>
    <submittedName>
        <fullName evidence="8">PTS system, gluconate-specific IIB component</fullName>
        <ecNumber evidence="8">2.7.1.191</ecNumber>
    </submittedName>
</protein>
<dbReference type="Gene3D" id="3.40.35.10">
    <property type="entry name" value="Phosphotransferase system, sorbose subfamily IIB component"/>
    <property type="match status" value="1"/>
</dbReference>
<name>A0A1K1KRV0_9LACO</name>
<keyword evidence="3" id="KW-0963">Cytoplasm</keyword>
<keyword evidence="6" id="KW-0598">Phosphotransferase system</keyword>
<evidence type="ECO:0000256" key="5">
    <source>
        <dbReference type="ARBA" id="ARBA00022679"/>
    </source>
</evidence>
<dbReference type="Pfam" id="PF03830">
    <property type="entry name" value="PTSIIB_sorb"/>
    <property type="match status" value="1"/>
</dbReference>
<dbReference type="RefSeq" id="WP_056971915.1">
    <property type="nucleotide sequence ID" value="NZ_JBHUGU010000002.1"/>
</dbReference>
<dbReference type="InterPro" id="IPR036667">
    <property type="entry name" value="PTS_IIB_sorbose-sp_sf"/>
</dbReference>
<dbReference type="GO" id="GO:0005737">
    <property type="term" value="C:cytoplasm"/>
    <property type="evidence" value="ECO:0007669"/>
    <property type="project" value="UniProtKB-SubCell"/>
</dbReference>
<evidence type="ECO:0000256" key="2">
    <source>
        <dbReference type="ARBA" id="ARBA00022448"/>
    </source>
</evidence>
<dbReference type="AlphaFoldDB" id="A0A1K1KRV0"/>
<dbReference type="GO" id="GO:0008982">
    <property type="term" value="F:protein-N(PI)-phosphohistidine-sugar phosphotransferase activity"/>
    <property type="evidence" value="ECO:0007669"/>
    <property type="project" value="InterPro"/>
</dbReference>
<accession>A0A1K1KRV0</accession>
<dbReference type="KEGG" id="laca:LAC1533_2217"/>
<dbReference type="GeneID" id="95350309"/>
<dbReference type="GO" id="GO:0016301">
    <property type="term" value="F:kinase activity"/>
    <property type="evidence" value="ECO:0007669"/>
    <property type="project" value="UniProtKB-KW"/>
</dbReference>
<evidence type="ECO:0000256" key="4">
    <source>
        <dbReference type="ARBA" id="ARBA00022597"/>
    </source>
</evidence>
<dbReference type="EC" id="2.7.1.191" evidence="8"/>
<gene>
    <name evidence="8" type="ORF">LAC1533_2217</name>
</gene>
<sequence length="166" mass="18400">MANIALLRVDDRLVHGQVVTKWIGEAGAKEIVIVDDYLATNTYLSSVFKMAAPHGVEVVTYSSETFVEKINSDSFGEVPLLVLFKSIEILGKVYSLGFKNKNVQIGGIGANSDRKIVFQSIALSESEAQKLKEIQQKGVKVIFQRVPDEKPSDLSMILKKKFKNLI</sequence>
<evidence type="ECO:0000313" key="9">
    <source>
        <dbReference type="Proteomes" id="UP000190935"/>
    </source>
</evidence>
<organism evidence="8 9">
    <name type="scientific">Ligilactobacillus acidipiscis</name>
    <dbReference type="NCBI Taxonomy" id="89059"/>
    <lineage>
        <taxon>Bacteria</taxon>
        <taxon>Bacillati</taxon>
        <taxon>Bacillota</taxon>
        <taxon>Bacilli</taxon>
        <taxon>Lactobacillales</taxon>
        <taxon>Lactobacillaceae</taxon>
        <taxon>Ligilactobacillus</taxon>
    </lineage>
</organism>
<evidence type="ECO:0000256" key="3">
    <source>
        <dbReference type="ARBA" id="ARBA00022490"/>
    </source>
</evidence>
<evidence type="ECO:0000256" key="1">
    <source>
        <dbReference type="ARBA" id="ARBA00004496"/>
    </source>
</evidence>
<dbReference type="InterPro" id="IPR004720">
    <property type="entry name" value="PTS_IIB_sorbose-sp"/>
</dbReference>
<keyword evidence="4" id="KW-0762">Sugar transport</keyword>
<comment type="subcellular location">
    <subcellularLocation>
        <location evidence="1">Cytoplasm</location>
    </subcellularLocation>
</comment>
<keyword evidence="7" id="KW-0418">Kinase</keyword>
<keyword evidence="2" id="KW-0813">Transport</keyword>
<keyword evidence="5 8" id="KW-0808">Transferase</keyword>
<evidence type="ECO:0000256" key="6">
    <source>
        <dbReference type="ARBA" id="ARBA00022683"/>
    </source>
</evidence>
<evidence type="ECO:0000256" key="7">
    <source>
        <dbReference type="ARBA" id="ARBA00022777"/>
    </source>
</evidence>
<reference evidence="9" key="1">
    <citation type="submission" date="2016-11" db="EMBL/GenBank/DDBJ databases">
        <authorList>
            <person name="Papadimitriou K."/>
        </authorList>
    </citation>
    <scope>NUCLEOTIDE SEQUENCE [LARGE SCALE GENOMIC DNA]</scope>
    <source>
        <strain evidence="9">ACA-DC 1533</strain>
    </source>
</reference>
<dbReference type="EMBL" id="LT630287">
    <property type="protein sequence ID" value="SFV41642.1"/>
    <property type="molecule type" value="Genomic_DNA"/>
</dbReference>